<dbReference type="Proteomes" id="UP000265614">
    <property type="component" value="Unassembled WGS sequence"/>
</dbReference>
<feature type="region of interest" description="Disordered" evidence="3">
    <location>
        <begin position="1"/>
        <end position="44"/>
    </location>
</feature>
<feature type="compositionally biased region" description="Basic and acidic residues" evidence="3">
    <location>
        <begin position="35"/>
        <end position="44"/>
    </location>
</feature>
<protein>
    <recommendedName>
        <fullName evidence="4">Proteinase inhibitor I42 chagasin domain-containing protein</fullName>
    </recommendedName>
</protein>
<evidence type="ECO:0000313" key="5">
    <source>
        <dbReference type="EMBL" id="RJK96543.1"/>
    </source>
</evidence>
<sequence length="148" mass="15700">MAGPGPGARGGSPRLSLDGLRRPGERRRTRGVEAPVEREVEPEVHGDAPVDVAVGDVLVVRLAEQATTGYAWQADVPDGLALVTDAAVPGGPAPGAAGARLLRLRADRPGSYEVGLRLQRAWEAAPLQRRGLTVRVSGRVSRREAYQR</sequence>
<gene>
    <name evidence="5" type="ORF">D5H78_09090</name>
</gene>
<proteinExistence type="predicted"/>
<dbReference type="InterPro" id="IPR036331">
    <property type="entry name" value="Chagasin-like_sf"/>
</dbReference>
<keyword evidence="6" id="KW-1185">Reference proteome</keyword>
<evidence type="ECO:0000259" key="4">
    <source>
        <dbReference type="Pfam" id="PF09394"/>
    </source>
</evidence>
<name>A0A3A3Z083_9ACTN</name>
<evidence type="ECO:0000313" key="6">
    <source>
        <dbReference type="Proteomes" id="UP000265614"/>
    </source>
</evidence>
<dbReference type="SUPFAM" id="SSF141066">
    <property type="entry name" value="ICP-like"/>
    <property type="match status" value="1"/>
</dbReference>
<dbReference type="PANTHER" id="PTHR36530:SF1">
    <property type="entry name" value="AMOEBIASIN-1"/>
    <property type="match status" value="1"/>
</dbReference>
<feature type="compositionally biased region" description="Gly residues" evidence="3">
    <location>
        <begin position="1"/>
        <end position="10"/>
    </location>
</feature>
<dbReference type="EMBL" id="QZEZ01000003">
    <property type="protein sequence ID" value="RJK96543.1"/>
    <property type="molecule type" value="Genomic_DNA"/>
</dbReference>
<organism evidence="5 6">
    <name type="scientific">Vallicoccus soli</name>
    <dbReference type="NCBI Taxonomy" id="2339232"/>
    <lineage>
        <taxon>Bacteria</taxon>
        <taxon>Bacillati</taxon>
        <taxon>Actinomycetota</taxon>
        <taxon>Actinomycetes</taxon>
        <taxon>Motilibacterales</taxon>
        <taxon>Vallicoccaceae</taxon>
        <taxon>Vallicoccus</taxon>
    </lineage>
</organism>
<keyword evidence="2" id="KW-0789">Thiol protease inhibitor</keyword>
<dbReference type="Pfam" id="PF09394">
    <property type="entry name" value="Inhibitor_I42"/>
    <property type="match status" value="1"/>
</dbReference>
<dbReference type="Gene3D" id="2.60.40.2020">
    <property type="match status" value="1"/>
</dbReference>
<evidence type="ECO:0000256" key="1">
    <source>
        <dbReference type="ARBA" id="ARBA00022690"/>
    </source>
</evidence>
<comment type="caution">
    <text evidence="5">The sequence shown here is derived from an EMBL/GenBank/DDBJ whole genome shotgun (WGS) entry which is preliminary data.</text>
</comment>
<dbReference type="AlphaFoldDB" id="A0A3A3Z083"/>
<evidence type="ECO:0000256" key="2">
    <source>
        <dbReference type="ARBA" id="ARBA00022704"/>
    </source>
</evidence>
<reference evidence="5 6" key="1">
    <citation type="submission" date="2018-09" db="EMBL/GenBank/DDBJ databases">
        <title>YIM 75000 draft genome.</title>
        <authorList>
            <person name="Tang S."/>
            <person name="Feng Y."/>
        </authorList>
    </citation>
    <scope>NUCLEOTIDE SEQUENCE [LARGE SCALE GENOMIC DNA]</scope>
    <source>
        <strain evidence="5 6">YIM 75000</strain>
    </source>
</reference>
<accession>A0A3A3Z083</accession>
<feature type="domain" description="Proteinase inhibitor I42 chagasin" evidence="4">
    <location>
        <begin position="52"/>
        <end position="127"/>
    </location>
</feature>
<dbReference type="InterPro" id="IPR018990">
    <property type="entry name" value="Prot_inh_I42_chagasin"/>
</dbReference>
<dbReference type="GO" id="GO:0004869">
    <property type="term" value="F:cysteine-type endopeptidase inhibitor activity"/>
    <property type="evidence" value="ECO:0007669"/>
    <property type="project" value="UniProtKB-KW"/>
</dbReference>
<dbReference type="PANTHER" id="PTHR36530">
    <property type="entry name" value="INHIBITOR OF CYSTEINE PEPTIDASE"/>
    <property type="match status" value="1"/>
</dbReference>
<evidence type="ECO:0000256" key="3">
    <source>
        <dbReference type="SAM" id="MobiDB-lite"/>
    </source>
</evidence>
<dbReference type="InterPro" id="IPR052781">
    <property type="entry name" value="Cys_protease_inhibitor_I42"/>
</dbReference>
<keyword evidence="1" id="KW-0646">Protease inhibitor</keyword>